<dbReference type="Proteomes" id="UP000538929">
    <property type="component" value="Unassembled WGS sequence"/>
</dbReference>
<feature type="region of interest" description="Disordered" evidence="2">
    <location>
        <begin position="56"/>
        <end position="85"/>
    </location>
</feature>
<dbReference type="Pfam" id="PF01337">
    <property type="entry name" value="Barstar"/>
    <property type="match status" value="1"/>
</dbReference>
<dbReference type="EMBL" id="VKHT01000651">
    <property type="protein sequence ID" value="MBB0245904.1"/>
    <property type="molecule type" value="Genomic_DNA"/>
</dbReference>
<reference evidence="5" key="1">
    <citation type="submission" date="2019-10" db="EMBL/GenBank/DDBJ databases">
        <title>Streptomyces sp. nov., a novel actinobacterium isolated from alkaline environment.</title>
        <authorList>
            <person name="Golinska P."/>
        </authorList>
    </citation>
    <scope>NUCLEOTIDE SEQUENCE [LARGE SCALE GENOMIC DNA]</scope>
    <source>
        <strain evidence="5">DSM 42118</strain>
    </source>
</reference>
<organism evidence="4 5">
    <name type="scientific">Streptomyces alkaliphilus</name>
    <dbReference type="NCBI Taxonomy" id="1472722"/>
    <lineage>
        <taxon>Bacteria</taxon>
        <taxon>Bacillati</taxon>
        <taxon>Actinomycetota</taxon>
        <taxon>Actinomycetes</taxon>
        <taxon>Kitasatosporales</taxon>
        <taxon>Streptomycetaceae</taxon>
        <taxon>Streptomyces</taxon>
    </lineage>
</organism>
<evidence type="ECO:0000259" key="3">
    <source>
        <dbReference type="Pfam" id="PF01337"/>
    </source>
</evidence>
<evidence type="ECO:0000313" key="4">
    <source>
        <dbReference type="EMBL" id="MBB0245904.1"/>
    </source>
</evidence>
<dbReference type="RefSeq" id="WP_182607324.1">
    <property type="nucleotide sequence ID" value="NZ_VKHT01000651.1"/>
</dbReference>
<evidence type="ECO:0000256" key="1">
    <source>
        <dbReference type="ARBA" id="ARBA00006845"/>
    </source>
</evidence>
<comment type="similarity">
    <text evidence="1">Belongs to the barstar family.</text>
</comment>
<feature type="domain" description="Barstar (barnase inhibitor)" evidence="3">
    <location>
        <begin position="85"/>
        <end position="169"/>
    </location>
</feature>
<evidence type="ECO:0000256" key="2">
    <source>
        <dbReference type="SAM" id="MobiDB-lite"/>
    </source>
</evidence>
<accession>A0A7W3Y2L5</accession>
<sequence>MTTPSTLPEPFGAGLTALLRGDLPADLYRLPPLPEDDGEPALPTGVRHGAEETGWRVLPFRPPAGGSGGGTGEAGATDPEGPEGTKQLLLGEFAAAFDFPSGTGRNWDALSDLLTDLSWLPPARGRLMVAPTWSGWRACDAGTVDTAEEILREAVAYWSARPVPFAALLG</sequence>
<evidence type="ECO:0000313" key="5">
    <source>
        <dbReference type="Proteomes" id="UP000538929"/>
    </source>
</evidence>
<name>A0A7W3Y2L5_9ACTN</name>
<keyword evidence="5" id="KW-1185">Reference proteome</keyword>
<dbReference type="AlphaFoldDB" id="A0A7W3Y2L5"/>
<gene>
    <name evidence="4" type="ORF">FNQ90_17760</name>
</gene>
<protein>
    <recommendedName>
        <fullName evidence="3">Barstar (barnase inhibitor) domain-containing protein</fullName>
    </recommendedName>
</protein>
<dbReference type="SUPFAM" id="SSF52038">
    <property type="entry name" value="Barstar-related"/>
    <property type="match status" value="1"/>
</dbReference>
<dbReference type="Gene3D" id="3.30.370.10">
    <property type="entry name" value="Barstar-like"/>
    <property type="match status" value="1"/>
</dbReference>
<comment type="caution">
    <text evidence="4">The sequence shown here is derived from an EMBL/GenBank/DDBJ whole genome shotgun (WGS) entry which is preliminary data.</text>
</comment>
<dbReference type="InterPro" id="IPR000468">
    <property type="entry name" value="Barstar"/>
</dbReference>
<proteinExistence type="inferred from homology"/>
<dbReference type="InterPro" id="IPR035905">
    <property type="entry name" value="Barstar-like_sf"/>
</dbReference>